<evidence type="ECO:0000313" key="17">
    <source>
        <dbReference type="EMBL" id="MFL9466003.1"/>
    </source>
</evidence>
<dbReference type="NCBIfam" id="NF009871">
    <property type="entry name" value="PRK13331.1"/>
    <property type="match status" value="1"/>
</dbReference>
<comment type="catalytic activity">
    <reaction evidence="1 16">
        <text>(R)-pantothenate + ATP = (R)-4'-phosphopantothenate + ADP + H(+)</text>
        <dbReference type="Rhea" id="RHEA:16373"/>
        <dbReference type="ChEBI" id="CHEBI:10986"/>
        <dbReference type="ChEBI" id="CHEBI:15378"/>
        <dbReference type="ChEBI" id="CHEBI:29032"/>
        <dbReference type="ChEBI" id="CHEBI:30616"/>
        <dbReference type="ChEBI" id="CHEBI:456216"/>
        <dbReference type="EC" id="2.7.1.33"/>
    </reaction>
</comment>
<keyword evidence="16" id="KW-0479">Metal-binding</keyword>
<dbReference type="EC" id="2.7.1.33" evidence="6 16"/>
<reference evidence="17 18" key="1">
    <citation type="submission" date="2024-07" db="EMBL/GenBank/DDBJ databases">
        <authorList>
            <person name="Tripathy S."/>
        </authorList>
    </citation>
    <scope>NUCLEOTIDE SEQUENCE [LARGE SCALE GENOMIC DNA]</scope>
    <source>
        <strain evidence="17 18">VB-61278_2</strain>
    </source>
</reference>
<dbReference type="Pfam" id="PF03309">
    <property type="entry name" value="Pan_kinase"/>
    <property type="match status" value="1"/>
</dbReference>
<dbReference type="HAMAP" id="MF_01274">
    <property type="entry name" value="Pantothen_kinase_3"/>
    <property type="match status" value="1"/>
</dbReference>
<feature type="binding site" evidence="16">
    <location>
        <position position="108"/>
    </location>
    <ligand>
        <name>substrate</name>
    </ligand>
</feature>
<proteinExistence type="inferred from homology"/>
<evidence type="ECO:0000256" key="1">
    <source>
        <dbReference type="ARBA" id="ARBA00001206"/>
    </source>
</evidence>
<gene>
    <name evidence="16" type="primary">coaX</name>
    <name evidence="17" type="ORF">AB0759_36040</name>
</gene>
<keyword evidence="7 16" id="KW-0963">Cytoplasm</keyword>
<evidence type="ECO:0000256" key="9">
    <source>
        <dbReference type="ARBA" id="ARBA00022741"/>
    </source>
</evidence>
<feature type="binding site" evidence="16">
    <location>
        <position position="134"/>
    </location>
    <ligand>
        <name>K(+)</name>
        <dbReference type="ChEBI" id="CHEBI:29103"/>
    </ligand>
</feature>
<evidence type="ECO:0000256" key="3">
    <source>
        <dbReference type="ARBA" id="ARBA00004496"/>
    </source>
</evidence>
<dbReference type="InterPro" id="IPR004619">
    <property type="entry name" value="Type_III_PanK"/>
</dbReference>
<comment type="caution">
    <text evidence="17">The sequence shown here is derived from an EMBL/GenBank/DDBJ whole genome shotgun (WGS) entry which is preliminary data.</text>
</comment>
<comment type="function">
    <text evidence="16">Catalyzes the phosphorylation of pantothenate (Pan), the first step in CoA biosynthesis.</text>
</comment>
<feature type="binding site" evidence="16">
    <location>
        <position position="137"/>
    </location>
    <ligand>
        <name>ATP</name>
        <dbReference type="ChEBI" id="CHEBI:30616"/>
    </ligand>
</feature>
<comment type="similarity">
    <text evidence="14 16">Belongs to the type III pantothenate kinase family.</text>
</comment>
<organism evidence="17 18">
    <name type="scientific">Scytonema tolypothrichoides VB-61278_2</name>
    <dbReference type="NCBI Taxonomy" id="3232314"/>
    <lineage>
        <taxon>Bacteria</taxon>
        <taxon>Bacillati</taxon>
        <taxon>Cyanobacteriota</taxon>
        <taxon>Cyanophyceae</taxon>
        <taxon>Nostocales</taxon>
        <taxon>Scytonemataceae</taxon>
        <taxon>Scytonema</taxon>
    </lineage>
</organism>
<keyword evidence="18" id="KW-1185">Reference proteome</keyword>
<accession>A0ABW8WYN8</accession>
<comment type="subcellular location">
    <subcellularLocation>
        <location evidence="3 16">Cytoplasm</location>
    </subcellularLocation>
</comment>
<dbReference type="RefSeq" id="WP_202048662.1">
    <property type="nucleotide sequence ID" value="NZ_JBFQGM010000021.1"/>
</dbReference>
<keyword evidence="11 16" id="KW-0067">ATP-binding</keyword>
<dbReference type="SUPFAM" id="SSF53067">
    <property type="entry name" value="Actin-like ATPase domain"/>
    <property type="match status" value="2"/>
</dbReference>
<protein>
    <recommendedName>
        <fullName evidence="15 16">Type III pantothenate kinase</fullName>
        <ecNumber evidence="6 16">2.7.1.33</ecNumber>
    </recommendedName>
    <alternativeName>
        <fullName evidence="16">PanK-III</fullName>
    </alternativeName>
    <alternativeName>
        <fullName evidence="16">Pantothenic acid kinase</fullName>
    </alternativeName>
</protein>
<keyword evidence="10 16" id="KW-0418">Kinase</keyword>
<feature type="active site" description="Proton acceptor" evidence="16">
    <location>
        <position position="114"/>
    </location>
</feature>
<evidence type="ECO:0000256" key="5">
    <source>
        <dbReference type="ARBA" id="ARBA00011738"/>
    </source>
</evidence>
<feature type="binding site" evidence="16">
    <location>
        <position position="190"/>
    </location>
    <ligand>
        <name>substrate</name>
    </ligand>
</feature>
<keyword evidence="9 16" id="KW-0547">Nucleotide-binding</keyword>
<evidence type="ECO:0000256" key="13">
    <source>
        <dbReference type="ARBA" id="ARBA00022993"/>
    </source>
</evidence>
<keyword evidence="13 16" id="KW-0173">Coenzyme A biosynthesis</keyword>
<keyword evidence="12 16" id="KW-0630">Potassium</keyword>
<dbReference type="Proteomes" id="UP001628874">
    <property type="component" value="Unassembled WGS sequence"/>
</dbReference>
<sequence>MTDSTLWLGLTIGNSRLHWAWLKGKSRICAWDTEHLPQKVIHQLSNCKTLEDFITHFPTSPSSPPPLSPSYPPPLLLASVVPSQTQLWESYPNVRVITLDHIPLQGLYPTLGVDRALALWGAGEKWGFPMLAIDAGTALTFTGADANKCLVGGAILPGLGLQLATLAQKTGQLPVVELQKHLPQRFALKTEEAIQSGVVYTLVAGIKDFVEAWWRDYPEGKIAITGGDRTLLVNYLQARFPAIAARFYVEQNLIFWGMQALLTGMYE</sequence>
<dbReference type="Gene3D" id="3.30.420.40">
    <property type="match status" value="1"/>
</dbReference>
<comment type="cofactor">
    <cofactor evidence="2">
        <name>K(+)</name>
        <dbReference type="ChEBI" id="CHEBI:29103"/>
    </cofactor>
</comment>
<evidence type="ECO:0000256" key="8">
    <source>
        <dbReference type="ARBA" id="ARBA00022679"/>
    </source>
</evidence>
<comment type="pathway">
    <text evidence="4 16">Cofactor biosynthesis; coenzyme A biosynthesis; CoA from (R)-pantothenate: step 1/5.</text>
</comment>
<feature type="binding site" evidence="16">
    <location>
        <begin position="112"/>
        <end position="115"/>
    </location>
    <ligand>
        <name>substrate</name>
    </ligand>
</feature>
<evidence type="ECO:0000256" key="11">
    <source>
        <dbReference type="ARBA" id="ARBA00022840"/>
    </source>
</evidence>
<evidence type="ECO:0000256" key="10">
    <source>
        <dbReference type="ARBA" id="ARBA00022777"/>
    </source>
</evidence>
<dbReference type="PANTHER" id="PTHR34265:SF1">
    <property type="entry name" value="TYPE III PANTOTHENATE KINASE"/>
    <property type="match status" value="1"/>
</dbReference>
<dbReference type="GO" id="GO:0004594">
    <property type="term" value="F:pantothenate kinase activity"/>
    <property type="evidence" value="ECO:0007669"/>
    <property type="project" value="UniProtKB-EC"/>
</dbReference>
<evidence type="ECO:0000256" key="16">
    <source>
        <dbReference type="HAMAP-Rule" id="MF_01274"/>
    </source>
</evidence>
<keyword evidence="8 16" id="KW-0808">Transferase</keyword>
<evidence type="ECO:0000256" key="7">
    <source>
        <dbReference type="ARBA" id="ARBA00022490"/>
    </source>
</evidence>
<dbReference type="CDD" id="cd24015">
    <property type="entry name" value="ASKHA_NBD_PanK-III"/>
    <property type="match status" value="1"/>
</dbReference>
<comment type="subunit">
    <text evidence="5 16">Homodimer.</text>
</comment>
<feature type="binding site" evidence="16">
    <location>
        <begin position="11"/>
        <end position="18"/>
    </location>
    <ligand>
        <name>ATP</name>
        <dbReference type="ChEBI" id="CHEBI:30616"/>
    </ligand>
</feature>
<evidence type="ECO:0000256" key="4">
    <source>
        <dbReference type="ARBA" id="ARBA00005225"/>
    </source>
</evidence>
<evidence type="ECO:0000256" key="6">
    <source>
        <dbReference type="ARBA" id="ARBA00012102"/>
    </source>
</evidence>
<evidence type="ECO:0000256" key="14">
    <source>
        <dbReference type="ARBA" id="ARBA00038036"/>
    </source>
</evidence>
<dbReference type="EMBL" id="JBFQGM010000021">
    <property type="protein sequence ID" value="MFL9466003.1"/>
    <property type="molecule type" value="Genomic_DNA"/>
</dbReference>
<evidence type="ECO:0000256" key="12">
    <source>
        <dbReference type="ARBA" id="ARBA00022958"/>
    </source>
</evidence>
<evidence type="ECO:0000256" key="15">
    <source>
        <dbReference type="ARBA" id="ARBA00040883"/>
    </source>
</evidence>
<dbReference type="InterPro" id="IPR043129">
    <property type="entry name" value="ATPase_NBD"/>
</dbReference>
<evidence type="ECO:0000313" key="18">
    <source>
        <dbReference type="Proteomes" id="UP001628874"/>
    </source>
</evidence>
<evidence type="ECO:0000256" key="2">
    <source>
        <dbReference type="ARBA" id="ARBA00001958"/>
    </source>
</evidence>
<dbReference type="NCBIfam" id="TIGR00671">
    <property type="entry name" value="baf"/>
    <property type="match status" value="1"/>
</dbReference>
<name>A0ABW8WYN8_9CYAN</name>
<dbReference type="PANTHER" id="PTHR34265">
    <property type="entry name" value="TYPE III PANTOTHENATE KINASE"/>
    <property type="match status" value="1"/>
</dbReference>
<comment type="cofactor">
    <cofactor evidence="16">
        <name>NH4(+)</name>
        <dbReference type="ChEBI" id="CHEBI:28938"/>
    </cofactor>
    <cofactor evidence="16">
        <name>K(+)</name>
        <dbReference type="ChEBI" id="CHEBI:29103"/>
    </cofactor>
    <text evidence="16">A monovalent cation. Ammonium or potassium.</text>
</comment>